<accession>A0A3D8P9V0</accession>
<dbReference type="PANTHER" id="PTHR43196:SF2">
    <property type="entry name" value="PHOSPHOADENOSINE PHOSPHOSULFATE REDUCTASE"/>
    <property type="match status" value="1"/>
</dbReference>
<name>A0A3D8P9V0_9RHOB</name>
<evidence type="ECO:0000259" key="1">
    <source>
        <dbReference type="Pfam" id="PF01507"/>
    </source>
</evidence>
<organism evidence="2 3">
    <name type="scientific">Paracoccus thiocyanatus</name>
    <dbReference type="NCBI Taxonomy" id="34006"/>
    <lineage>
        <taxon>Bacteria</taxon>
        <taxon>Pseudomonadati</taxon>
        <taxon>Pseudomonadota</taxon>
        <taxon>Alphaproteobacteria</taxon>
        <taxon>Rhodobacterales</taxon>
        <taxon>Paracoccaceae</taxon>
        <taxon>Paracoccus</taxon>
    </lineage>
</organism>
<evidence type="ECO:0000313" key="2">
    <source>
        <dbReference type="EMBL" id="RDW12856.1"/>
    </source>
</evidence>
<keyword evidence="3" id="KW-1185">Reference proteome</keyword>
<dbReference type="AlphaFoldDB" id="A0A3D8P9V0"/>
<dbReference type="PANTHER" id="PTHR43196">
    <property type="entry name" value="SULFATE ADENYLYLTRANSFERASE SUBUNIT 2"/>
    <property type="match status" value="1"/>
</dbReference>
<dbReference type="Gene3D" id="3.40.50.620">
    <property type="entry name" value="HUPs"/>
    <property type="match status" value="2"/>
</dbReference>
<dbReference type="SUPFAM" id="SSF52402">
    <property type="entry name" value="Adenine nucleotide alpha hydrolases-like"/>
    <property type="match status" value="1"/>
</dbReference>
<sequence>MAEAPEGRGMRIPVQHFVSLSGGKDSQAVLCLMVERIERKGLDAFGNRVPRVLFADTGHENPITLDHVAWLDGWLRQRLGLHIETVSANDVPGLTDAVAFDRKRAMLRAEWSKEKRRTRHKPACNQRRIAWKAGAITKNEWLSQCDCPVMVSPPVPDHLIDRALALLHPTGIPFLDVAMLHGRFSSTKVRFCTSDTKLTPLMHRKRPLLDAGISVVDWIGERADESPARAKKPPIQSVRHPSGARNVLYRPIFRWTAAEAFAISDRHGLRHNPLYRMGMSRVGCSTCIMVRKRELRLWAMRFPAEVERVREWERLVGLVSRRTAALGTPASLLPAPMVPGDPEDHGRTTIDKAIDWSRTGRGGRNYDLLTDLERQEAEDGGLLCDSEYGLCE</sequence>
<dbReference type="Pfam" id="PF01507">
    <property type="entry name" value="PAPS_reduct"/>
    <property type="match status" value="1"/>
</dbReference>
<dbReference type="EMBL" id="QFCQ01000062">
    <property type="protein sequence ID" value="RDW12856.1"/>
    <property type="molecule type" value="Genomic_DNA"/>
</dbReference>
<comment type="caution">
    <text evidence="2">The sequence shown here is derived from an EMBL/GenBank/DDBJ whole genome shotgun (WGS) entry which is preliminary data.</text>
</comment>
<dbReference type="InterPro" id="IPR002500">
    <property type="entry name" value="PAPS_reduct_dom"/>
</dbReference>
<feature type="domain" description="Phosphoadenosine phosphosulphate reductase" evidence="1">
    <location>
        <begin position="215"/>
        <end position="288"/>
    </location>
</feature>
<proteinExistence type="predicted"/>
<dbReference type="Proteomes" id="UP000256679">
    <property type="component" value="Unassembled WGS sequence"/>
</dbReference>
<dbReference type="InterPro" id="IPR050128">
    <property type="entry name" value="Sulfate_adenylyltrnsfr_sub2"/>
</dbReference>
<protein>
    <recommendedName>
        <fullName evidence="1">Phosphoadenosine phosphosulphate reductase domain-containing protein</fullName>
    </recommendedName>
</protein>
<dbReference type="InterPro" id="IPR014729">
    <property type="entry name" value="Rossmann-like_a/b/a_fold"/>
</dbReference>
<reference evidence="2 3" key="1">
    <citation type="submission" date="2018-05" db="EMBL/GenBank/DDBJ databases">
        <title>Whole genome sequencing of Paracoccus thiocyanatus SST.</title>
        <authorList>
            <person name="Ghosh W."/>
            <person name="Rameez M.J."/>
            <person name="Roy C."/>
        </authorList>
    </citation>
    <scope>NUCLEOTIDE SEQUENCE [LARGE SCALE GENOMIC DNA]</scope>
    <source>
        <strain evidence="2 3">SST</strain>
    </source>
</reference>
<dbReference type="GO" id="GO:0003824">
    <property type="term" value="F:catalytic activity"/>
    <property type="evidence" value="ECO:0007669"/>
    <property type="project" value="InterPro"/>
</dbReference>
<evidence type="ECO:0000313" key="3">
    <source>
        <dbReference type="Proteomes" id="UP000256679"/>
    </source>
</evidence>
<gene>
    <name evidence="2" type="ORF">DIE28_11250</name>
</gene>